<dbReference type="GO" id="GO:0061798">
    <property type="term" value="F:GTP 3',8'-cyclase activity"/>
    <property type="evidence" value="ECO:0007669"/>
    <property type="project" value="UniProtKB-UniRule"/>
</dbReference>
<feature type="binding site" evidence="12">
    <location>
        <position position="30"/>
    </location>
    <ligand>
        <name>[4Fe-4S] cluster</name>
        <dbReference type="ChEBI" id="CHEBI:49883"/>
        <label>1</label>
        <note>4Fe-4S-S-AdoMet</note>
    </ligand>
</feature>
<evidence type="ECO:0000256" key="4">
    <source>
        <dbReference type="ARBA" id="ARBA00022723"/>
    </source>
</evidence>
<keyword evidence="4 12" id="KW-0479">Metal-binding</keyword>
<dbReference type="SFLD" id="SFLDG01383">
    <property type="entry name" value="cyclic_pyranopterin_phosphate"/>
    <property type="match status" value="1"/>
</dbReference>
<feature type="binding site" evidence="12">
    <location>
        <begin position="268"/>
        <end position="270"/>
    </location>
    <ligand>
        <name>GTP</name>
        <dbReference type="ChEBI" id="CHEBI:37565"/>
    </ligand>
</feature>
<dbReference type="PROSITE" id="PS51918">
    <property type="entry name" value="RADICAL_SAM"/>
    <property type="match status" value="1"/>
</dbReference>
<keyword evidence="10 12" id="KW-0456">Lyase</keyword>
<dbReference type="InterPro" id="IPR058240">
    <property type="entry name" value="rSAM_sf"/>
</dbReference>
<feature type="binding site" evidence="12">
    <location>
        <position position="26"/>
    </location>
    <ligand>
        <name>[4Fe-4S] cluster</name>
        <dbReference type="ChEBI" id="CHEBI:49883"/>
        <label>1</label>
        <note>4Fe-4S-S-AdoMet</note>
    </ligand>
</feature>
<dbReference type="Gene3D" id="3.20.20.70">
    <property type="entry name" value="Aldolase class I"/>
    <property type="match status" value="1"/>
</dbReference>
<name>A0A7W1XC02_9BACL</name>
<feature type="binding site" evidence="12">
    <location>
        <position position="73"/>
    </location>
    <ligand>
        <name>GTP</name>
        <dbReference type="ChEBI" id="CHEBI:37565"/>
    </ligand>
</feature>
<evidence type="ECO:0000256" key="2">
    <source>
        <dbReference type="ARBA" id="ARBA00022485"/>
    </source>
</evidence>
<evidence type="ECO:0000313" key="15">
    <source>
        <dbReference type="Proteomes" id="UP000530514"/>
    </source>
</evidence>
<dbReference type="PANTHER" id="PTHR22960">
    <property type="entry name" value="MOLYBDOPTERIN COFACTOR SYNTHESIS PROTEIN A"/>
    <property type="match status" value="1"/>
</dbReference>
<feature type="binding site" evidence="12">
    <location>
        <position position="104"/>
    </location>
    <ligand>
        <name>GTP</name>
        <dbReference type="ChEBI" id="CHEBI:37565"/>
    </ligand>
</feature>
<feature type="binding site" evidence="12">
    <location>
        <position position="128"/>
    </location>
    <ligand>
        <name>S-adenosyl-L-methionine</name>
        <dbReference type="ChEBI" id="CHEBI:59789"/>
    </ligand>
</feature>
<dbReference type="CDD" id="cd21117">
    <property type="entry name" value="Twitch_MoaA"/>
    <property type="match status" value="1"/>
</dbReference>
<dbReference type="GO" id="GO:0005525">
    <property type="term" value="F:GTP binding"/>
    <property type="evidence" value="ECO:0007669"/>
    <property type="project" value="UniProtKB-UniRule"/>
</dbReference>
<comment type="subunit">
    <text evidence="12">Monomer and homodimer.</text>
</comment>
<evidence type="ECO:0000256" key="3">
    <source>
        <dbReference type="ARBA" id="ARBA00022691"/>
    </source>
</evidence>
<evidence type="ECO:0000256" key="12">
    <source>
        <dbReference type="HAMAP-Rule" id="MF_01225"/>
    </source>
</evidence>
<feature type="binding site" evidence="12">
    <location>
        <position position="77"/>
    </location>
    <ligand>
        <name>S-adenosyl-L-methionine</name>
        <dbReference type="ChEBI" id="CHEBI:59789"/>
    </ligand>
</feature>
<keyword evidence="9 12" id="KW-0501">Molybdenum cofactor biosynthesis</keyword>
<evidence type="ECO:0000256" key="7">
    <source>
        <dbReference type="ARBA" id="ARBA00023014"/>
    </source>
</evidence>
<comment type="pathway">
    <text evidence="12">Cofactor biosynthesis; molybdopterin biosynthesis.</text>
</comment>
<feature type="binding site" evidence="12">
    <location>
        <position position="266"/>
    </location>
    <ligand>
        <name>[4Fe-4S] cluster</name>
        <dbReference type="ChEBI" id="CHEBI:49883"/>
        <label>2</label>
        <note>4Fe-4S-substrate</note>
    </ligand>
</feature>
<evidence type="ECO:0000256" key="11">
    <source>
        <dbReference type="ARBA" id="ARBA00048697"/>
    </source>
</evidence>
<dbReference type="InterPro" id="IPR010505">
    <property type="entry name" value="MoaA_twitch"/>
</dbReference>
<dbReference type="OrthoDB" id="9763993at2"/>
<proteinExistence type="inferred from homology"/>
<keyword evidence="15" id="KW-1185">Reference proteome</keyword>
<feature type="binding site" evidence="12">
    <location>
        <position position="199"/>
    </location>
    <ligand>
        <name>S-adenosyl-L-methionine</name>
        <dbReference type="ChEBI" id="CHEBI:59789"/>
    </ligand>
</feature>
<evidence type="ECO:0000259" key="13">
    <source>
        <dbReference type="PROSITE" id="PS51918"/>
    </source>
</evidence>
<reference evidence="14 15" key="1">
    <citation type="submission" date="2020-07" db="EMBL/GenBank/DDBJ databases">
        <authorList>
            <person name="Feng H."/>
        </authorList>
    </citation>
    <scope>NUCLEOTIDE SEQUENCE [LARGE SCALE GENOMIC DNA]</scope>
    <source>
        <strain evidence="15">s-11</strain>
    </source>
</reference>
<dbReference type="SFLD" id="SFLDG01067">
    <property type="entry name" value="SPASM/twitch_domain_containing"/>
    <property type="match status" value="1"/>
</dbReference>
<dbReference type="EC" id="4.1.99.22" evidence="1 12"/>
<dbReference type="SUPFAM" id="SSF102114">
    <property type="entry name" value="Radical SAM enzymes"/>
    <property type="match status" value="1"/>
</dbReference>
<evidence type="ECO:0000313" key="14">
    <source>
        <dbReference type="EMBL" id="MBA4543789.1"/>
    </source>
</evidence>
<dbReference type="GO" id="GO:0006777">
    <property type="term" value="P:Mo-molybdopterin cofactor biosynthetic process"/>
    <property type="evidence" value="ECO:0007669"/>
    <property type="project" value="UniProtKB-UniRule"/>
</dbReference>
<dbReference type="EMBL" id="JACEIP010000021">
    <property type="protein sequence ID" value="MBA4543789.1"/>
    <property type="molecule type" value="Genomic_DNA"/>
</dbReference>
<feature type="binding site" evidence="12">
    <location>
        <position position="19"/>
    </location>
    <ligand>
        <name>GTP</name>
        <dbReference type="ChEBI" id="CHEBI:37565"/>
    </ligand>
</feature>
<gene>
    <name evidence="12 14" type="primary">moaA</name>
    <name evidence="14" type="ORF">H1164_12900</name>
</gene>
<dbReference type="HAMAP" id="MF_01225_B">
    <property type="entry name" value="MoaA_B"/>
    <property type="match status" value="1"/>
</dbReference>
<dbReference type="InterPro" id="IPR050105">
    <property type="entry name" value="MoCo_biosynth_MoaA/MoaC"/>
</dbReference>
<keyword evidence="6 12" id="KW-0408">Iron</keyword>
<organism evidence="14 15">
    <name type="scientific">Thermoactinomyces daqus</name>
    <dbReference type="NCBI Taxonomy" id="1329516"/>
    <lineage>
        <taxon>Bacteria</taxon>
        <taxon>Bacillati</taxon>
        <taxon>Bacillota</taxon>
        <taxon>Bacilli</taxon>
        <taxon>Bacillales</taxon>
        <taxon>Thermoactinomycetaceae</taxon>
        <taxon>Thermoactinomyces</taxon>
    </lineage>
</organism>
<feature type="binding site" evidence="12">
    <location>
        <position position="280"/>
    </location>
    <ligand>
        <name>[4Fe-4S] cluster</name>
        <dbReference type="ChEBI" id="CHEBI:49883"/>
        <label>2</label>
        <note>4Fe-4S-substrate</note>
    </ligand>
</feature>
<dbReference type="InterPro" id="IPR006638">
    <property type="entry name" value="Elp3/MiaA/NifB-like_rSAM"/>
</dbReference>
<evidence type="ECO:0000256" key="10">
    <source>
        <dbReference type="ARBA" id="ARBA00023239"/>
    </source>
</evidence>
<dbReference type="InterPro" id="IPR040064">
    <property type="entry name" value="MoaA-like"/>
</dbReference>
<evidence type="ECO:0000256" key="9">
    <source>
        <dbReference type="ARBA" id="ARBA00023150"/>
    </source>
</evidence>
<dbReference type="GO" id="GO:0051539">
    <property type="term" value="F:4 iron, 4 sulfur cluster binding"/>
    <property type="evidence" value="ECO:0007669"/>
    <property type="project" value="UniProtKB-UniRule"/>
</dbReference>
<dbReference type="GO" id="GO:0061799">
    <property type="term" value="F:cyclic pyranopterin monophosphate synthase activity"/>
    <property type="evidence" value="ECO:0007669"/>
    <property type="project" value="TreeGrafter"/>
</dbReference>
<comment type="catalytic activity">
    <reaction evidence="11 12">
        <text>GTP + AH2 + S-adenosyl-L-methionine = (8S)-3',8-cyclo-7,8-dihydroguanosine 5'-triphosphate + 5'-deoxyadenosine + L-methionine + A + H(+)</text>
        <dbReference type="Rhea" id="RHEA:49576"/>
        <dbReference type="ChEBI" id="CHEBI:13193"/>
        <dbReference type="ChEBI" id="CHEBI:15378"/>
        <dbReference type="ChEBI" id="CHEBI:17319"/>
        <dbReference type="ChEBI" id="CHEBI:17499"/>
        <dbReference type="ChEBI" id="CHEBI:37565"/>
        <dbReference type="ChEBI" id="CHEBI:57844"/>
        <dbReference type="ChEBI" id="CHEBI:59789"/>
        <dbReference type="ChEBI" id="CHEBI:131766"/>
        <dbReference type="EC" id="4.1.99.22"/>
    </reaction>
</comment>
<feature type="binding site" evidence="12">
    <location>
        <position position="263"/>
    </location>
    <ligand>
        <name>[4Fe-4S] cluster</name>
        <dbReference type="ChEBI" id="CHEBI:49883"/>
        <label>2</label>
        <note>4Fe-4S-substrate</note>
    </ligand>
</feature>
<dbReference type="UniPathway" id="UPA00344"/>
<keyword evidence="8 12" id="KW-0342">GTP-binding</keyword>
<evidence type="ECO:0000256" key="5">
    <source>
        <dbReference type="ARBA" id="ARBA00022741"/>
    </source>
</evidence>
<dbReference type="SMART" id="SM00729">
    <property type="entry name" value="Elp3"/>
    <property type="match status" value="1"/>
</dbReference>
<evidence type="ECO:0000256" key="1">
    <source>
        <dbReference type="ARBA" id="ARBA00012167"/>
    </source>
</evidence>
<dbReference type="Proteomes" id="UP000530514">
    <property type="component" value="Unassembled WGS sequence"/>
</dbReference>
<dbReference type="InterPro" id="IPR013483">
    <property type="entry name" value="MoaA"/>
</dbReference>
<evidence type="ECO:0000256" key="6">
    <source>
        <dbReference type="ARBA" id="ARBA00023004"/>
    </source>
</evidence>
<evidence type="ECO:0000256" key="8">
    <source>
        <dbReference type="ARBA" id="ARBA00023134"/>
    </source>
</evidence>
<dbReference type="SFLD" id="SFLDG01386">
    <property type="entry name" value="main_SPASM_domain-containing"/>
    <property type="match status" value="1"/>
</dbReference>
<sequence>MKKLKPIVDSLGRPLRDLRISVTDRCNFRCRYCMPEELFGSGFSFLPKEKLLTFEEIVRLAHIFTELGVSKIRITGGEPLLRQGIVHLIEMLADIKPLQDLAMTTNGVLLTKFAAPLKQAGLKRINVSLDTLRDDTFHRLNSRNYSVRDVLQGIEAAQKAGLSVKVNMVVIKGVNDTEIVEVARYFRERELVVRFIEFMDVGNSNGWNADQVISKQEIISRIHAEMPLEAINPAYFGEVATRYRYQGTETEVGMIPSITQPFCSSCTRLRLSSDGFLYTCLFATEGFNLRDFMRQGADDEKLRRFIEKLWAKRADRYSEERFLTGDGKNRKKIEMSYIGG</sequence>
<dbReference type="InterPro" id="IPR000385">
    <property type="entry name" value="MoaA_NifB_PqqE_Fe-S-bd_CS"/>
</dbReference>
<comment type="similarity">
    <text evidence="12">Belongs to the radical SAM superfamily. MoaA family.</text>
</comment>
<dbReference type="Pfam" id="PF06463">
    <property type="entry name" value="Mob_synth_C"/>
    <property type="match status" value="1"/>
</dbReference>
<dbReference type="GO" id="GO:0046872">
    <property type="term" value="F:metal ion binding"/>
    <property type="evidence" value="ECO:0007669"/>
    <property type="project" value="UniProtKB-KW"/>
</dbReference>
<comment type="function">
    <text evidence="12">Catalyzes the cyclization of GTP to (8S)-3',8-cyclo-7,8-dihydroguanosine 5'-triphosphate.</text>
</comment>
<comment type="cofactor">
    <cofactor evidence="12">
        <name>[4Fe-4S] cluster</name>
        <dbReference type="ChEBI" id="CHEBI:49883"/>
    </cofactor>
    <text evidence="12">Binds 2 [4Fe-4S] clusters. Binds 1 [4Fe-4S] cluster coordinated with 3 cysteines and an exchangeable S-adenosyl-L-methionine and 1 [4Fe-4S] cluster coordinated with 3 cysteines and the GTP-derived substrate.</text>
</comment>
<keyword evidence="3 12" id="KW-0949">S-adenosyl-L-methionine</keyword>
<dbReference type="CDD" id="cd01335">
    <property type="entry name" value="Radical_SAM"/>
    <property type="match status" value="1"/>
</dbReference>
<dbReference type="NCBIfam" id="NF001199">
    <property type="entry name" value="PRK00164.2-1"/>
    <property type="match status" value="1"/>
</dbReference>
<dbReference type="SFLD" id="SFLDS00029">
    <property type="entry name" value="Radical_SAM"/>
    <property type="match status" value="1"/>
</dbReference>
<comment type="caution">
    <text evidence="14">The sequence shown here is derived from an EMBL/GenBank/DDBJ whole genome shotgun (WGS) entry which is preliminary data.</text>
</comment>
<keyword evidence="7 12" id="KW-0411">Iron-sulfur</keyword>
<dbReference type="GO" id="GO:1904047">
    <property type="term" value="F:S-adenosyl-L-methionine binding"/>
    <property type="evidence" value="ECO:0007669"/>
    <property type="project" value="UniProtKB-UniRule"/>
</dbReference>
<feature type="binding site" evidence="12">
    <location>
        <position position="33"/>
    </location>
    <ligand>
        <name>[4Fe-4S] cluster</name>
        <dbReference type="ChEBI" id="CHEBI:49883"/>
        <label>1</label>
        <note>4Fe-4S-S-AdoMet</note>
    </ligand>
</feature>
<feature type="binding site" evidence="12">
    <location>
        <position position="32"/>
    </location>
    <ligand>
        <name>S-adenosyl-L-methionine</name>
        <dbReference type="ChEBI" id="CHEBI:59789"/>
    </ligand>
</feature>
<protein>
    <recommendedName>
        <fullName evidence="1 12">GTP 3',8-cyclase</fullName>
        <ecNumber evidence="1 12">4.1.99.22</ecNumber>
    </recommendedName>
    <alternativeName>
        <fullName evidence="12">Molybdenum cofactor biosynthesis protein A</fullName>
    </alternativeName>
</protein>
<dbReference type="InterPro" id="IPR007197">
    <property type="entry name" value="rSAM"/>
</dbReference>
<dbReference type="AlphaFoldDB" id="A0A7W1XC02"/>
<dbReference type="PANTHER" id="PTHR22960:SF0">
    <property type="entry name" value="MOLYBDENUM COFACTOR BIOSYNTHESIS PROTEIN 1"/>
    <property type="match status" value="1"/>
</dbReference>
<keyword evidence="5 12" id="KW-0547">Nucleotide-binding</keyword>
<dbReference type="PROSITE" id="PS01305">
    <property type="entry name" value="MOAA_NIFB_PQQE"/>
    <property type="match status" value="1"/>
</dbReference>
<accession>A0A7W1XC02</accession>
<keyword evidence="2 12" id="KW-0004">4Fe-4S</keyword>
<dbReference type="InterPro" id="IPR013785">
    <property type="entry name" value="Aldolase_TIM"/>
</dbReference>
<feature type="domain" description="Radical SAM core" evidence="13">
    <location>
        <begin position="10"/>
        <end position="229"/>
    </location>
</feature>
<dbReference type="NCBIfam" id="TIGR02666">
    <property type="entry name" value="moaA"/>
    <property type="match status" value="1"/>
</dbReference>
<feature type="binding site" evidence="12">
    <location>
        <position position="165"/>
    </location>
    <ligand>
        <name>GTP</name>
        <dbReference type="ChEBI" id="CHEBI:37565"/>
    </ligand>
</feature>
<dbReference type="Pfam" id="PF04055">
    <property type="entry name" value="Radical_SAM"/>
    <property type="match status" value="1"/>
</dbReference>